<name>I0V598_9PSEU</name>
<feature type="transmembrane region" description="Helical" evidence="2">
    <location>
        <begin position="124"/>
        <end position="142"/>
    </location>
</feature>
<feature type="transmembrane region" description="Helical" evidence="2">
    <location>
        <begin position="148"/>
        <end position="166"/>
    </location>
</feature>
<reference evidence="3 4" key="1">
    <citation type="submission" date="2012-01" db="EMBL/GenBank/DDBJ databases">
        <title>Improved High-Quality Draft sequence of Saccharomonospora xinjiangensis XJ-54.</title>
        <authorList>
            <consortium name="US DOE Joint Genome Institute"/>
            <person name="Lucas S."/>
            <person name="Han J."/>
            <person name="Lapidus A."/>
            <person name="Cheng J.-F."/>
            <person name="Goodwin L."/>
            <person name="Pitluck S."/>
            <person name="Peters L."/>
            <person name="Mikhailova N."/>
            <person name="Teshima H."/>
            <person name="Detter J.C."/>
            <person name="Han C."/>
            <person name="Tapia R."/>
            <person name="Land M."/>
            <person name="Hauser L."/>
            <person name="Kyrpides N."/>
            <person name="Ivanova N."/>
            <person name="Pagani I."/>
            <person name="Brambilla E.-M."/>
            <person name="Klenk H.-P."/>
            <person name="Woyke T."/>
        </authorList>
    </citation>
    <scope>NUCLEOTIDE SEQUENCE [LARGE SCALE GENOMIC DNA]</scope>
    <source>
        <strain evidence="3 4">XJ-54</strain>
    </source>
</reference>
<keyword evidence="2" id="KW-1133">Transmembrane helix</keyword>
<dbReference type="STRING" id="882086.SacxiDRAFT_3092"/>
<feature type="transmembrane region" description="Helical" evidence="2">
    <location>
        <begin position="94"/>
        <end position="112"/>
    </location>
</feature>
<keyword evidence="2" id="KW-0472">Membrane</keyword>
<dbReference type="RefSeq" id="WP_006239457.1">
    <property type="nucleotide sequence ID" value="NZ_JH636049.1"/>
</dbReference>
<dbReference type="Proteomes" id="UP000004691">
    <property type="component" value="Unassembled WGS sequence"/>
</dbReference>
<dbReference type="AlphaFoldDB" id="I0V598"/>
<evidence type="ECO:0000256" key="2">
    <source>
        <dbReference type="SAM" id="Phobius"/>
    </source>
</evidence>
<accession>I0V598</accession>
<feature type="region of interest" description="Disordered" evidence="1">
    <location>
        <begin position="1"/>
        <end position="38"/>
    </location>
</feature>
<dbReference type="HOGENOM" id="CLU_1569568_0_0_11"/>
<sequence>MSVGPNGPGFPQGPQQPNMPSMPPSPQANPLPASPTASDVNMVRKERPGTLTGAAVLGFVTAGFEIIGGLLWILGGSVVGELESAAGSGTNFGNLFMIMGLVSALVGGVYIWGGVMTLKCKTPVLFAASGVGIVVNVVALVVSEGNNGLLSLVLGAVTLLLLALPASRKF</sequence>
<protein>
    <submittedName>
        <fullName evidence="3">Uncharacterized protein</fullName>
    </submittedName>
</protein>
<dbReference type="OrthoDB" id="3557351at2"/>
<evidence type="ECO:0000313" key="3">
    <source>
        <dbReference type="EMBL" id="EID55301.1"/>
    </source>
</evidence>
<feature type="transmembrane region" description="Helical" evidence="2">
    <location>
        <begin position="51"/>
        <end position="74"/>
    </location>
</feature>
<proteinExistence type="predicted"/>
<feature type="compositionally biased region" description="Pro residues" evidence="1">
    <location>
        <begin position="20"/>
        <end position="33"/>
    </location>
</feature>
<dbReference type="eggNOG" id="COG1716">
    <property type="taxonomic scope" value="Bacteria"/>
</dbReference>
<evidence type="ECO:0000313" key="4">
    <source>
        <dbReference type="Proteomes" id="UP000004691"/>
    </source>
</evidence>
<gene>
    <name evidence="3" type="ORF">SacxiDRAFT_3092</name>
</gene>
<keyword evidence="2" id="KW-0812">Transmembrane</keyword>
<organism evidence="3 4">
    <name type="scientific">Saccharomonospora xinjiangensis XJ-54</name>
    <dbReference type="NCBI Taxonomy" id="882086"/>
    <lineage>
        <taxon>Bacteria</taxon>
        <taxon>Bacillati</taxon>
        <taxon>Actinomycetota</taxon>
        <taxon>Actinomycetes</taxon>
        <taxon>Pseudonocardiales</taxon>
        <taxon>Pseudonocardiaceae</taxon>
        <taxon>Saccharomonospora</taxon>
    </lineage>
</organism>
<dbReference type="EMBL" id="JH636049">
    <property type="protein sequence ID" value="EID55301.1"/>
    <property type="molecule type" value="Genomic_DNA"/>
</dbReference>
<keyword evidence="4" id="KW-1185">Reference proteome</keyword>
<evidence type="ECO:0000256" key="1">
    <source>
        <dbReference type="SAM" id="MobiDB-lite"/>
    </source>
</evidence>